<dbReference type="WBParaSite" id="JU765_v2.g15632.t1">
    <property type="protein sequence ID" value="JU765_v2.g15632.t1"/>
    <property type="gene ID" value="JU765_v2.g15632"/>
</dbReference>
<sequence length="543" mass="63186">MAKKGSRKKKHSVSNNVARNVDVGFDYGMSKLHKKHFDLMMMKMAKGLISNDLKTTTDTSMEILNLVWSNQYFDYQNYQDYFNAALSAAAFYHYLNDLNSVVRALNLAKCFAPLNADCYLKLAQTYIEQNKLHNAFVVQKCLSKLCSWVPEAIIHADHLRDEIIAKFIEEYVQRMIAVRNKKQIPVRGDELLEIDRRQVINWFFLDDNDFIRDKFHKYSSDKYSNVDDLPNDEKTASNLIIFHLAKGKFDDLLFDAYDAWKDDDEKEVCNYLFVLLLYFHQHYVLAHPLAVMYLQSFSKQKDPSNEFHTIYNAMVAIMYCCGNEIGAPKKVTTMTEEIVNGFDLTFCFRCAAHNHFFGDTETTRFMLTTPKPLAEQFMKRPNDYKLFHVLKHSLDIVSHPDPDPDECIKFPMKDFKFPPLLVDIILTKISCLPKNLFDVFVESVLKSYIYLPCYQDSEFSSDEEPFDYHSCANKAGKLLNNGKLNECLKWLKTSLKFAKTMEEIQQAADSFFKFGTHIAWVKESQQMDTNICRFLSMKADSDE</sequence>
<reference evidence="2" key="1">
    <citation type="submission" date="2022-11" db="UniProtKB">
        <authorList>
            <consortium name="WormBaseParasite"/>
        </authorList>
    </citation>
    <scope>IDENTIFICATION</scope>
</reference>
<evidence type="ECO:0000313" key="1">
    <source>
        <dbReference type="Proteomes" id="UP000887576"/>
    </source>
</evidence>
<evidence type="ECO:0000313" key="2">
    <source>
        <dbReference type="WBParaSite" id="JU765_v2.g15632.t1"/>
    </source>
</evidence>
<dbReference type="Proteomes" id="UP000887576">
    <property type="component" value="Unplaced"/>
</dbReference>
<protein>
    <submittedName>
        <fullName evidence="2">Uncharacterized protein</fullName>
    </submittedName>
</protein>
<accession>A0AC34QEX2</accession>
<name>A0AC34QEX2_9BILA</name>
<organism evidence="1 2">
    <name type="scientific">Panagrolaimus sp. JU765</name>
    <dbReference type="NCBI Taxonomy" id="591449"/>
    <lineage>
        <taxon>Eukaryota</taxon>
        <taxon>Metazoa</taxon>
        <taxon>Ecdysozoa</taxon>
        <taxon>Nematoda</taxon>
        <taxon>Chromadorea</taxon>
        <taxon>Rhabditida</taxon>
        <taxon>Tylenchina</taxon>
        <taxon>Panagrolaimomorpha</taxon>
        <taxon>Panagrolaimoidea</taxon>
        <taxon>Panagrolaimidae</taxon>
        <taxon>Panagrolaimus</taxon>
    </lineage>
</organism>
<proteinExistence type="predicted"/>